<feature type="transmembrane region" description="Helical" evidence="1">
    <location>
        <begin position="282"/>
        <end position="304"/>
    </location>
</feature>
<accession>A0ABW1KCW5</accession>
<keyword evidence="3" id="KW-1185">Reference proteome</keyword>
<keyword evidence="1" id="KW-0812">Transmembrane</keyword>
<dbReference type="RefSeq" id="WP_377425765.1">
    <property type="nucleotide sequence ID" value="NZ_JBHSPR010000020.1"/>
</dbReference>
<keyword evidence="2" id="KW-0808">Transferase</keyword>
<dbReference type="EC" id="2.4.-.-" evidence="2"/>
<keyword evidence="2" id="KW-0328">Glycosyltransferase</keyword>
<dbReference type="Proteomes" id="UP001596203">
    <property type="component" value="Unassembled WGS sequence"/>
</dbReference>
<gene>
    <name evidence="2" type="ORF">ACFP2T_25900</name>
</gene>
<evidence type="ECO:0000256" key="1">
    <source>
        <dbReference type="SAM" id="Phobius"/>
    </source>
</evidence>
<reference evidence="3" key="1">
    <citation type="journal article" date="2019" name="Int. J. Syst. Evol. Microbiol.">
        <title>The Global Catalogue of Microorganisms (GCM) 10K type strain sequencing project: providing services to taxonomists for standard genome sequencing and annotation.</title>
        <authorList>
            <consortium name="The Broad Institute Genomics Platform"/>
            <consortium name="The Broad Institute Genome Sequencing Center for Infectious Disease"/>
            <person name="Wu L."/>
            <person name="Ma J."/>
        </authorList>
    </citation>
    <scope>NUCLEOTIDE SEQUENCE [LARGE SCALE GENOMIC DNA]</scope>
    <source>
        <strain evidence="3">ZS-35-S2</strain>
    </source>
</reference>
<comment type="caution">
    <text evidence="2">The sequence shown here is derived from an EMBL/GenBank/DDBJ whole genome shotgun (WGS) entry which is preliminary data.</text>
</comment>
<keyword evidence="1" id="KW-1133">Transmembrane helix</keyword>
<name>A0ABW1KCW5_9ACTN</name>
<sequence>MSPTTVTLSAPASVSAPSAGRRTERLGWSAVGGITAVVASTWVPLLGAPFGDNHLGRIVGRYALHERNLQEQGILGSQFGADWAPYASSPYAHHPPLLNLLTALTGLLPGDAEYRVWLPPYLLALLIIPAGAALLRGFGIRWSATLLAVGLMVATPFYWVYSPLMFDLGPILALSAAVVRLRARPDPGRALVAGTCAAALLTTLVSWPGIAFAAALGLWLFLARRIDRTTILVAAGMLTGLAISLAFVVGVTGAGLLGGQAELRSTGGDYTVPQFLGRQWHFAYLLLPVWYLGALPLGATAGLLDRRTRGYLAMAIGFTAAWVLGLSNGAYVHSYWSYPVLVVGLVGMGVLLDRIVERLVDGPVEPTPAPATAPPTALATATALAPGPEAARRGSRPLSRIVGRRSAGLVTVVLIWAALGTYLGAGLVAGSVRHRLLTEPTQAGRLVAEHPPAAGQRYAWVAGTSVTTPRWFAYYWRLAPRMLTAETLRTDPTARPDDLVLMNLRQRPDWLPASIEARAVARDGPYALFPVATLRAAVRD</sequence>
<feature type="transmembrane region" description="Helical" evidence="1">
    <location>
        <begin position="142"/>
        <end position="161"/>
    </location>
</feature>
<feature type="transmembrane region" description="Helical" evidence="1">
    <location>
        <begin position="230"/>
        <end position="257"/>
    </location>
</feature>
<feature type="transmembrane region" description="Helical" evidence="1">
    <location>
        <begin position="116"/>
        <end position="135"/>
    </location>
</feature>
<evidence type="ECO:0000313" key="2">
    <source>
        <dbReference type="EMBL" id="MFC6019630.1"/>
    </source>
</evidence>
<feature type="transmembrane region" description="Helical" evidence="1">
    <location>
        <begin position="335"/>
        <end position="352"/>
    </location>
</feature>
<protein>
    <submittedName>
        <fullName evidence="2">ArnT family glycosyltransferase</fullName>
        <ecNumber evidence="2">2.4.-.-</ecNumber>
    </submittedName>
</protein>
<dbReference type="EMBL" id="JBHSPR010000020">
    <property type="protein sequence ID" value="MFC6019630.1"/>
    <property type="molecule type" value="Genomic_DNA"/>
</dbReference>
<keyword evidence="1" id="KW-0472">Membrane</keyword>
<proteinExistence type="predicted"/>
<feature type="transmembrane region" description="Helical" evidence="1">
    <location>
        <begin position="190"/>
        <end position="223"/>
    </location>
</feature>
<feature type="transmembrane region" description="Helical" evidence="1">
    <location>
        <begin position="26"/>
        <end position="45"/>
    </location>
</feature>
<feature type="transmembrane region" description="Helical" evidence="1">
    <location>
        <begin position="311"/>
        <end position="329"/>
    </location>
</feature>
<dbReference type="GO" id="GO:0016757">
    <property type="term" value="F:glycosyltransferase activity"/>
    <property type="evidence" value="ECO:0007669"/>
    <property type="project" value="UniProtKB-KW"/>
</dbReference>
<organism evidence="2 3">
    <name type="scientific">Plantactinospora solaniradicis</name>
    <dbReference type="NCBI Taxonomy" id="1723736"/>
    <lineage>
        <taxon>Bacteria</taxon>
        <taxon>Bacillati</taxon>
        <taxon>Actinomycetota</taxon>
        <taxon>Actinomycetes</taxon>
        <taxon>Micromonosporales</taxon>
        <taxon>Micromonosporaceae</taxon>
        <taxon>Plantactinospora</taxon>
    </lineage>
</organism>
<feature type="transmembrane region" description="Helical" evidence="1">
    <location>
        <begin position="406"/>
        <end position="429"/>
    </location>
</feature>
<evidence type="ECO:0000313" key="3">
    <source>
        <dbReference type="Proteomes" id="UP001596203"/>
    </source>
</evidence>